<dbReference type="EMBL" id="UOFR01000058">
    <property type="protein sequence ID" value="VAW98222.1"/>
    <property type="molecule type" value="Genomic_DNA"/>
</dbReference>
<dbReference type="Gene3D" id="1.10.390.10">
    <property type="entry name" value="Neutral Protease Domain 2"/>
    <property type="match status" value="1"/>
</dbReference>
<dbReference type="InterPro" id="IPR024191">
    <property type="entry name" value="Peptidase_M61"/>
</dbReference>
<dbReference type="GO" id="GO:0008233">
    <property type="term" value="F:peptidase activity"/>
    <property type="evidence" value="ECO:0007669"/>
    <property type="project" value="UniProtKB-KW"/>
</dbReference>
<keyword evidence="2" id="KW-0378">Hydrolase</keyword>
<sequence>MSVKPAFNILYTITPASPEAHVFEVVCCIQTPDPDGQIVYLPAWIPGSYMIRDFAKNITKINAVSNQQPITLSKQDKQTWRCEKTTSAIEIRYKVYAWDLSVRTAHLDTTHAFFNGSSVFLAIKGLENEAAQVTINLPAGEQYKNWRVATTLSREHTELFSAGNYSAQNYEELIDHPVEMGQFDEINFSLNDIPHHIIVTGIHSSNLTRLTDDVKKICQTHINMFGELPEMERYMFLLTVVGTGYGGLEHRSSTALICNRKDLPTKNMQKLNDDYVNLLGLFSHEYFHTWNIKRIKPEEFIPYSLQNETYTELLWAFEGITSYYDELGLVRSGTIDEQTYLELLGKNITRVMRGAGRHKQTLLESSYDAWTKFYQQDENAPNAIVSYYVKGALFAMCLDLKIRATTENKNTLDDVMRELWISYGKEGTGITNSTIPEIVQTLTKTSLNDFFTDYLNTTNDLPLDELLKDVALTLEARATDNLDDAGGKAKSDDIQTFNLGVKLQSNPLGAKVQVVYDGGAIQQAGIASGDVIIAVNKLKASKETLLSLLSACSSGDHVIFDVFRRDELISFTVKLQEPVGNTYFLITADDSEKTMIRTKWFT</sequence>
<dbReference type="InterPro" id="IPR040756">
    <property type="entry name" value="Peptidase_M61_N"/>
</dbReference>
<dbReference type="Pfam" id="PF13180">
    <property type="entry name" value="PDZ_2"/>
    <property type="match status" value="1"/>
</dbReference>
<dbReference type="SUPFAM" id="SSF50156">
    <property type="entry name" value="PDZ domain-like"/>
    <property type="match status" value="1"/>
</dbReference>
<dbReference type="InterPro" id="IPR036034">
    <property type="entry name" value="PDZ_sf"/>
</dbReference>
<evidence type="ECO:0000259" key="1">
    <source>
        <dbReference type="SMART" id="SM00228"/>
    </source>
</evidence>
<proteinExistence type="predicted"/>
<dbReference type="InterPro" id="IPR007963">
    <property type="entry name" value="Peptidase_M61_catalytic"/>
</dbReference>
<protein>
    <submittedName>
        <fullName evidence="2">Protease</fullName>
    </submittedName>
</protein>
<dbReference type="Pfam" id="PF05299">
    <property type="entry name" value="Peptidase_M61"/>
    <property type="match status" value="1"/>
</dbReference>
<name>A0A3B1AE31_9ZZZZ</name>
<dbReference type="InterPro" id="IPR027268">
    <property type="entry name" value="Peptidase_M4/M1_CTD_sf"/>
</dbReference>
<dbReference type="SUPFAM" id="SSF55486">
    <property type="entry name" value="Metalloproteases ('zincins'), catalytic domain"/>
    <property type="match status" value="1"/>
</dbReference>
<dbReference type="GO" id="GO:0006508">
    <property type="term" value="P:proteolysis"/>
    <property type="evidence" value="ECO:0007669"/>
    <property type="project" value="UniProtKB-KW"/>
</dbReference>
<feature type="domain" description="PDZ" evidence="1">
    <location>
        <begin position="497"/>
        <end position="566"/>
    </location>
</feature>
<gene>
    <name evidence="2" type="ORF">MNBD_GAMMA21-1372</name>
</gene>
<accession>A0A3B1AE31</accession>
<dbReference type="Gene3D" id="2.60.40.3650">
    <property type="match status" value="1"/>
</dbReference>
<dbReference type="AlphaFoldDB" id="A0A3B1AE31"/>
<evidence type="ECO:0000313" key="2">
    <source>
        <dbReference type="EMBL" id="VAW98222.1"/>
    </source>
</evidence>
<reference evidence="2" key="1">
    <citation type="submission" date="2018-06" db="EMBL/GenBank/DDBJ databases">
        <authorList>
            <person name="Zhirakovskaya E."/>
        </authorList>
    </citation>
    <scope>NUCLEOTIDE SEQUENCE</scope>
</reference>
<keyword evidence="2" id="KW-0645">Protease</keyword>
<dbReference type="Pfam" id="PF17899">
    <property type="entry name" value="Peptidase_M61_N"/>
    <property type="match status" value="1"/>
</dbReference>
<dbReference type="Gene3D" id="2.30.42.10">
    <property type="match status" value="1"/>
</dbReference>
<dbReference type="InterPro" id="IPR001478">
    <property type="entry name" value="PDZ"/>
</dbReference>
<dbReference type="PIRSF" id="PIRSF016493">
    <property type="entry name" value="Glycyl_aminpptds"/>
    <property type="match status" value="1"/>
</dbReference>
<organism evidence="2">
    <name type="scientific">hydrothermal vent metagenome</name>
    <dbReference type="NCBI Taxonomy" id="652676"/>
    <lineage>
        <taxon>unclassified sequences</taxon>
        <taxon>metagenomes</taxon>
        <taxon>ecological metagenomes</taxon>
    </lineage>
</organism>
<dbReference type="SMART" id="SM00228">
    <property type="entry name" value="PDZ"/>
    <property type="match status" value="1"/>
</dbReference>